<feature type="domain" description="Reverse transcriptase zinc-binding" evidence="1">
    <location>
        <begin position="3"/>
        <end position="48"/>
    </location>
</feature>
<sequence>MELKESFLTNVERMRRGLGSSSSCGFCGHDFEDVLHVIRDCSVARDIWLQGISWSIDKVIKVSYSWAKHYVLIGVIRDTKGNWILGFNKFLGICSVLEAKLW</sequence>
<keyword evidence="3" id="KW-1185">Reference proteome</keyword>
<organism evidence="2 3">
    <name type="scientific">Gossypium lobatum</name>
    <dbReference type="NCBI Taxonomy" id="34289"/>
    <lineage>
        <taxon>Eukaryota</taxon>
        <taxon>Viridiplantae</taxon>
        <taxon>Streptophyta</taxon>
        <taxon>Embryophyta</taxon>
        <taxon>Tracheophyta</taxon>
        <taxon>Spermatophyta</taxon>
        <taxon>Magnoliopsida</taxon>
        <taxon>eudicotyledons</taxon>
        <taxon>Gunneridae</taxon>
        <taxon>Pentapetalae</taxon>
        <taxon>rosids</taxon>
        <taxon>malvids</taxon>
        <taxon>Malvales</taxon>
        <taxon>Malvaceae</taxon>
        <taxon>Malvoideae</taxon>
        <taxon>Gossypium</taxon>
    </lineage>
</organism>
<dbReference type="EMBL" id="JABEZX010000013">
    <property type="protein sequence ID" value="MBA0573649.1"/>
    <property type="molecule type" value="Genomic_DNA"/>
</dbReference>
<evidence type="ECO:0000259" key="1">
    <source>
        <dbReference type="Pfam" id="PF13966"/>
    </source>
</evidence>
<comment type="caution">
    <text evidence="2">The sequence shown here is derived from an EMBL/GenBank/DDBJ whole genome shotgun (WGS) entry which is preliminary data.</text>
</comment>
<dbReference type="AlphaFoldDB" id="A0A7J8N9N2"/>
<reference evidence="2 3" key="1">
    <citation type="journal article" date="2019" name="Genome Biol. Evol.">
        <title>Insights into the evolution of the New World diploid cottons (Gossypium, subgenus Houzingenia) based on genome sequencing.</title>
        <authorList>
            <person name="Grover C.E."/>
            <person name="Arick M.A. 2nd"/>
            <person name="Thrash A."/>
            <person name="Conover J.L."/>
            <person name="Sanders W.S."/>
            <person name="Peterson D.G."/>
            <person name="Frelichowski J.E."/>
            <person name="Scheffler J.A."/>
            <person name="Scheffler B.E."/>
            <person name="Wendel J.F."/>
        </authorList>
    </citation>
    <scope>NUCLEOTIDE SEQUENCE [LARGE SCALE GENOMIC DNA]</scope>
    <source>
        <strain evidence="2">157</strain>
        <tissue evidence="2">Leaf</tissue>
    </source>
</reference>
<dbReference type="Pfam" id="PF13966">
    <property type="entry name" value="zf-RVT"/>
    <property type="match status" value="1"/>
</dbReference>
<dbReference type="InterPro" id="IPR026960">
    <property type="entry name" value="RVT-Znf"/>
</dbReference>
<proteinExistence type="predicted"/>
<protein>
    <recommendedName>
        <fullName evidence="1">Reverse transcriptase zinc-binding domain-containing protein</fullName>
    </recommendedName>
</protein>
<feature type="non-terminal residue" evidence="2">
    <location>
        <position position="102"/>
    </location>
</feature>
<dbReference type="Proteomes" id="UP000593572">
    <property type="component" value="Unassembled WGS sequence"/>
</dbReference>
<evidence type="ECO:0000313" key="2">
    <source>
        <dbReference type="EMBL" id="MBA0573649.1"/>
    </source>
</evidence>
<name>A0A7J8N9N2_9ROSI</name>
<evidence type="ECO:0000313" key="3">
    <source>
        <dbReference type="Proteomes" id="UP000593572"/>
    </source>
</evidence>
<gene>
    <name evidence="2" type="ORF">Golob_000914</name>
</gene>
<accession>A0A7J8N9N2</accession>